<feature type="compositionally biased region" description="Pro residues" evidence="1">
    <location>
        <begin position="8"/>
        <end position="19"/>
    </location>
</feature>
<reference evidence="2" key="1">
    <citation type="journal article" date="2023" name="G3 (Bethesda)">
        <title>A reference genome for the long-term kleptoplast-retaining sea slug Elysia crispata morphotype clarki.</title>
        <authorList>
            <person name="Eastman K.E."/>
            <person name="Pendleton A.L."/>
            <person name="Shaikh M.A."/>
            <person name="Suttiyut T."/>
            <person name="Ogas R."/>
            <person name="Tomko P."/>
            <person name="Gavelis G."/>
            <person name="Widhalm J.R."/>
            <person name="Wisecaver J.H."/>
        </authorList>
    </citation>
    <scope>NUCLEOTIDE SEQUENCE</scope>
    <source>
        <strain evidence="2">ECLA1</strain>
    </source>
</reference>
<proteinExistence type="predicted"/>
<accession>A0AAE0Z6Y8</accession>
<feature type="region of interest" description="Disordered" evidence="1">
    <location>
        <begin position="52"/>
        <end position="78"/>
    </location>
</feature>
<evidence type="ECO:0000313" key="3">
    <source>
        <dbReference type="Proteomes" id="UP001283361"/>
    </source>
</evidence>
<evidence type="ECO:0000256" key="1">
    <source>
        <dbReference type="SAM" id="MobiDB-lite"/>
    </source>
</evidence>
<feature type="region of interest" description="Disordered" evidence="1">
    <location>
        <begin position="1"/>
        <end position="23"/>
    </location>
</feature>
<gene>
    <name evidence="2" type="ORF">RRG08_044664</name>
</gene>
<organism evidence="2 3">
    <name type="scientific">Elysia crispata</name>
    <name type="common">lettuce slug</name>
    <dbReference type="NCBI Taxonomy" id="231223"/>
    <lineage>
        <taxon>Eukaryota</taxon>
        <taxon>Metazoa</taxon>
        <taxon>Spiralia</taxon>
        <taxon>Lophotrochozoa</taxon>
        <taxon>Mollusca</taxon>
        <taxon>Gastropoda</taxon>
        <taxon>Heterobranchia</taxon>
        <taxon>Euthyneura</taxon>
        <taxon>Panpulmonata</taxon>
        <taxon>Sacoglossa</taxon>
        <taxon>Placobranchoidea</taxon>
        <taxon>Plakobranchidae</taxon>
        <taxon>Elysia</taxon>
    </lineage>
</organism>
<dbReference type="EMBL" id="JAWDGP010004590">
    <property type="protein sequence ID" value="KAK3763196.1"/>
    <property type="molecule type" value="Genomic_DNA"/>
</dbReference>
<protein>
    <submittedName>
        <fullName evidence="2">Uncharacterized protein</fullName>
    </submittedName>
</protein>
<comment type="caution">
    <text evidence="2">The sequence shown here is derived from an EMBL/GenBank/DDBJ whole genome shotgun (WGS) entry which is preliminary data.</text>
</comment>
<dbReference type="AlphaFoldDB" id="A0AAE0Z6Y8"/>
<keyword evidence="3" id="KW-1185">Reference proteome</keyword>
<sequence length="149" mass="15876">MYALPAEPSAPPSPPSPPPRKMHKMLFSFGSAAVAKSTAAAGSQRVVPVSATNTPPVECQAGPGASPPPAAVPEQSRRWSPQRALLSQIRGGHRRFSIDALPSGIRPVRDLWHSARARGISSTAPLVSQYSYLQLRLFLHNAAPVKKTI</sequence>
<dbReference type="Proteomes" id="UP001283361">
    <property type="component" value="Unassembled WGS sequence"/>
</dbReference>
<name>A0AAE0Z6Y8_9GAST</name>
<evidence type="ECO:0000313" key="2">
    <source>
        <dbReference type="EMBL" id="KAK3763196.1"/>
    </source>
</evidence>